<dbReference type="Proteomes" id="UP001589702">
    <property type="component" value="Unassembled WGS sequence"/>
</dbReference>
<sequence length="282" mass="29487">MLEENWTVTGPQTIDVDGVRSLKLGIVKGRFDVVTHDEAITRIEVSEIGGDPLSVSLVDGRLEVRHQLHGPQGWFRNLMGTVNNTSTNTIVISIALPAGVDVEAGTVGGDGMVSGVTGHIRLNTVSGSVLADGTRGELHVNTVSGEVIARNHDGVMTAKSVSGEVTASGRFKNIRANTVSGDLSFDLHGYTQDFGANSVSGDLTIRLPHDVGVDIVAKTASGTVMIDDQLYAQSGGRVQTIVGPDERLMVARTNSVSGKTSIIHGSAPTTGTTHSVPGEEEV</sequence>
<gene>
    <name evidence="3" type="ORF">ACFFP1_06960</name>
</gene>
<reference evidence="3 4" key="1">
    <citation type="submission" date="2024-09" db="EMBL/GenBank/DDBJ databases">
        <authorList>
            <person name="Sun Q."/>
            <person name="Mori K."/>
        </authorList>
    </citation>
    <scope>NUCLEOTIDE SEQUENCE [LARGE SCALE GENOMIC DNA]</scope>
    <source>
        <strain evidence="3 4">JCM 1334</strain>
    </source>
</reference>
<organism evidence="3 4">
    <name type="scientific">Arthrobacter ramosus</name>
    <dbReference type="NCBI Taxonomy" id="1672"/>
    <lineage>
        <taxon>Bacteria</taxon>
        <taxon>Bacillati</taxon>
        <taxon>Actinomycetota</taxon>
        <taxon>Actinomycetes</taxon>
        <taxon>Micrococcales</taxon>
        <taxon>Micrococcaceae</taxon>
        <taxon>Arthrobacter</taxon>
    </lineage>
</organism>
<evidence type="ECO:0000313" key="3">
    <source>
        <dbReference type="EMBL" id="MFB9819239.1"/>
    </source>
</evidence>
<keyword evidence="4" id="KW-1185">Reference proteome</keyword>
<feature type="domain" description="DUF4097" evidence="2">
    <location>
        <begin position="42"/>
        <end position="230"/>
    </location>
</feature>
<dbReference type="Pfam" id="PF13349">
    <property type="entry name" value="DUF4097"/>
    <property type="match status" value="1"/>
</dbReference>
<name>A0ABV5XWW1_ARTRM</name>
<feature type="region of interest" description="Disordered" evidence="1">
    <location>
        <begin position="260"/>
        <end position="282"/>
    </location>
</feature>
<evidence type="ECO:0000313" key="4">
    <source>
        <dbReference type="Proteomes" id="UP001589702"/>
    </source>
</evidence>
<accession>A0ABV5XWW1</accession>
<evidence type="ECO:0000256" key="1">
    <source>
        <dbReference type="SAM" id="MobiDB-lite"/>
    </source>
</evidence>
<proteinExistence type="predicted"/>
<protein>
    <submittedName>
        <fullName evidence="3">DUF4097 domain-containing protein</fullName>
    </submittedName>
</protein>
<dbReference type="InterPro" id="IPR025164">
    <property type="entry name" value="Toastrack_DUF4097"/>
</dbReference>
<dbReference type="RefSeq" id="WP_234747934.1">
    <property type="nucleotide sequence ID" value="NZ_BAAAWN010000001.1"/>
</dbReference>
<evidence type="ECO:0000259" key="2">
    <source>
        <dbReference type="Pfam" id="PF13349"/>
    </source>
</evidence>
<dbReference type="EMBL" id="JBHMBC010000007">
    <property type="protein sequence ID" value="MFB9819239.1"/>
    <property type="molecule type" value="Genomic_DNA"/>
</dbReference>
<comment type="caution">
    <text evidence="3">The sequence shown here is derived from an EMBL/GenBank/DDBJ whole genome shotgun (WGS) entry which is preliminary data.</text>
</comment>